<reference evidence="2 4" key="2">
    <citation type="submission" date="2016-11" db="EMBL/GenBank/DDBJ databases">
        <title>Whole genomes of Flavobacteriaceae.</title>
        <authorList>
            <person name="Stine C."/>
            <person name="Li C."/>
            <person name="Tadesse D."/>
        </authorList>
    </citation>
    <scope>NUCLEOTIDE SEQUENCE [LARGE SCALE GENOMIC DNA]</scope>
    <source>
        <strain evidence="2 4">ATCC 29551</strain>
    </source>
</reference>
<dbReference type="RefSeq" id="WP_035626051.1">
    <property type="nucleotide sequence ID" value="NZ_JBEWQG010000002.1"/>
</dbReference>
<dbReference type="SUPFAM" id="SSF103642">
    <property type="entry name" value="Sec-C motif"/>
    <property type="match status" value="1"/>
</dbReference>
<dbReference type="EMBL" id="MUGY01000013">
    <property type="protein sequence ID" value="OXA93677.1"/>
    <property type="molecule type" value="Genomic_DNA"/>
</dbReference>
<dbReference type="Pfam" id="PF02810">
    <property type="entry name" value="SEC-C"/>
    <property type="match status" value="1"/>
</dbReference>
<accession>A0A086A461</accession>
<gene>
    <name evidence="2" type="ORF">B0A62_13075</name>
    <name evidence="1" type="ORF">IW20_19510</name>
</gene>
<dbReference type="OrthoDB" id="1284667at2"/>
<dbReference type="Gene3D" id="3.10.450.50">
    <property type="match status" value="1"/>
</dbReference>
<evidence type="ECO:0000313" key="2">
    <source>
        <dbReference type="EMBL" id="OXA93677.1"/>
    </source>
</evidence>
<dbReference type="STRING" id="991.IW20_19510"/>
<evidence type="ECO:0000313" key="3">
    <source>
        <dbReference type="Proteomes" id="UP000028712"/>
    </source>
</evidence>
<reference evidence="1 3" key="1">
    <citation type="submission" date="2014-07" db="EMBL/GenBank/DDBJ databases">
        <title>Genome of Flavobacterium hydatis DSM 2063.</title>
        <authorList>
            <person name="Pipes S.E."/>
            <person name="Stropko S.J."/>
            <person name="Newman J.D."/>
        </authorList>
    </citation>
    <scope>NUCLEOTIDE SEQUENCE [LARGE SCALE GENOMIC DNA]</scope>
    <source>
        <strain evidence="1 3">DSM 2063</strain>
    </source>
</reference>
<evidence type="ECO:0000313" key="4">
    <source>
        <dbReference type="Proteomes" id="UP000198424"/>
    </source>
</evidence>
<keyword evidence="4" id="KW-1185">Reference proteome</keyword>
<dbReference type="InterPro" id="IPR004027">
    <property type="entry name" value="SEC_C_motif"/>
</dbReference>
<proteinExistence type="predicted"/>
<comment type="caution">
    <text evidence="1">The sequence shown here is derived from an EMBL/GenBank/DDBJ whole genome shotgun (WGS) entry which is preliminary data.</text>
</comment>
<dbReference type="Proteomes" id="UP000198424">
    <property type="component" value="Unassembled WGS sequence"/>
</dbReference>
<organism evidence="1 3">
    <name type="scientific">Flavobacterium hydatis</name>
    <name type="common">Cytophaga aquatilis</name>
    <dbReference type="NCBI Taxonomy" id="991"/>
    <lineage>
        <taxon>Bacteria</taxon>
        <taxon>Pseudomonadati</taxon>
        <taxon>Bacteroidota</taxon>
        <taxon>Flavobacteriia</taxon>
        <taxon>Flavobacteriales</taxon>
        <taxon>Flavobacteriaceae</taxon>
        <taxon>Flavobacterium</taxon>
    </lineage>
</organism>
<protein>
    <recommendedName>
        <fullName evidence="5">SEC-C domain-containing protein</fullName>
    </recommendedName>
</protein>
<dbReference type="AlphaFoldDB" id="A0A086A461"/>
<dbReference type="EMBL" id="JPRM01000035">
    <property type="protein sequence ID" value="KFF11475.1"/>
    <property type="molecule type" value="Genomic_DNA"/>
</dbReference>
<name>A0A086A461_FLAHY</name>
<sequence>MKKINRNDPCHCGSKIKYKKCCYLKDTSGKTAAKVLPLHPFFGRYNSFDLLNSIAALSIMPENHGKNVRFEELTLMALQNFNTNAETVPYEILNNYVSENFPDHSFEEIPVNLFTDSITFHNGNNVVFPGITENGTFVLSNLLTALFIWPDSNIADQVKENSFQVTKLLLNLSNTIAKKNGFLRYEQGTADDNAIFFPPTEKLQTIKDSLILSRGEMETVLSENDIDKRALDAFLIDLSSDNFDHTQEENPLIYKPLLSFQDQYLIISPTTISFALAHYIWWLSDYFRNICKVSGAYHDLLWNSLQQQLTRMHFDYMDDAEIPVGTILPEKSGLYRFDDDKIAFIQYVFDDGTNYKQQPNFANSLTSINISTKEKIIGEILADSRYSTYKILDLVLISPIGRGFAYSERAINHVVSLNIPLFEFNVLSNLKDCDALDLWKFALTNYANRERFTFISFSVLDKFKLYRDRNESFHSDIPEFGFPVPVGFSQELYKQSILKIDNHAVRQNINGRKAFVIVEKAEVHTPIYLSPASLYTSLLQFYIEGYPQGIWVMPASELNGLSRELRHMYWEFNGAFAYWLWQICSSLSVHLKNLDAESPLTVSYIFDNEASFETIDRNYERQEGLADKFKYTASLSEVSITIPTELLPYLYGSDNQGERVLVETLLKGFNLLLLNNGQTEIKSEEIAYIIEKDVPLGMKKKIFILDTSDNLLLDPSNLQPFRHIQKYDIGLVLDQIVPRLASDCPSPGELVTKEEKNKLTNNIIQKALLPLLREKLALYDSTILLQRLLGLNESLIRKREFLRIHTPTIIACYVSVEEHCENLMLDLGRNNRSTIAVRSLIEHIAAEPYKGTNMVSVAAIDELMGIMDQIVDWGSIGDQIHYELFDIRMGVLETGRIASDKNRLKEVYDPYNQAKISENVQDAVETFADVFPQLKEESGRGIPENLNRAFLGDFGVSMERILVFMGALAEIAFQLSTPYGSFKLTKLRSEVNKYITDNFDPKEFDSVVSYLALTKRGKLEKLPKGYDFIDIMPWRFNRMLSLLRKPLIIVEDGKEKIAYWGPRAILDSRSYLMDQCTSDRLRVFEDSKIKSALGKFAQERGDALVKRVVHAIDLKDHLYTDVYIGPKHDLKNETLIGDIDVMIIDQSKKVLYSLECKSMSPSRNIKEMIEEVDKLFGSDNTLGWIGKHMRRHEWLENNKDIVSKKYGIDISSYSIKSIFVTQENMLTPHLKKDSLPLPFITIYDIEKDGLLALENAEI</sequence>
<dbReference type="eggNOG" id="COG3012">
    <property type="taxonomic scope" value="Bacteria"/>
</dbReference>
<evidence type="ECO:0000313" key="1">
    <source>
        <dbReference type="EMBL" id="KFF11475.1"/>
    </source>
</evidence>
<dbReference type="Proteomes" id="UP000028712">
    <property type="component" value="Unassembled WGS sequence"/>
</dbReference>
<evidence type="ECO:0008006" key="5">
    <source>
        <dbReference type="Google" id="ProtNLM"/>
    </source>
</evidence>